<keyword evidence="11" id="KW-0325">Glycoprotein</keyword>
<dbReference type="Proteomes" id="UP001178508">
    <property type="component" value="Chromosome 11"/>
</dbReference>
<keyword evidence="7 15" id="KW-1133">Transmembrane helix</keyword>
<feature type="region of interest" description="Disordered" evidence="14">
    <location>
        <begin position="361"/>
        <end position="396"/>
    </location>
</feature>
<evidence type="ECO:0000256" key="15">
    <source>
        <dbReference type="SAM" id="Phobius"/>
    </source>
</evidence>
<dbReference type="GO" id="GO:0005886">
    <property type="term" value="C:plasma membrane"/>
    <property type="evidence" value="ECO:0007669"/>
    <property type="project" value="TreeGrafter"/>
</dbReference>
<feature type="transmembrane region" description="Helical" evidence="15">
    <location>
        <begin position="218"/>
        <end position="235"/>
    </location>
</feature>
<evidence type="ECO:0000256" key="6">
    <source>
        <dbReference type="ARBA" id="ARBA00022979"/>
    </source>
</evidence>
<evidence type="ECO:0000256" key="8">
    <source>
        <dbReference type="ARBA" id="ARBA00023053"/>
    </source>
</evidence>
<evidence type="ECO:0000256" key="9">
    <source>
        <dbReference type="ARBA" id="ARBA00023065"/>
    </source>
</evidence>
<evidence type="ECO:0000313" key="16">
    <source>
        <dbReference type="EMBL" id="CAJ1066844.1"/>
    </source>
</evidence>
<dbReference type="AlphaFoldDB" id="A0AAV1G190"/>
<feature type="transmembrane region" description="Helical" evidence="15">
    <location>
        <begin position="21"/>
        <end position="44"/>
    </location>
</feature>
<feature type="transmembrane region" description="Helical" evidence="15">
    <location>
        <begin position="241"/>
        <end position="266"/>
    </location>
</feature>
<evidence type="ECO:0000256" key="3">
    <source>
        <dbReference type="ARBA" id="ARBA00022448"/>
    </source>
</evidence>
<dbReference type="InterPro" id="IPR038377">
    <property type="entry name" value="Na/Glc_symporter_sf"/>
</dbReference>
<sequence>MLDPFLFKYGKVLLAIQSLNSLLIDVVWLAGTLISLGAAMNVILDLSYTVSIWISATVVIVYTLLGGLYSVAYTDIIQITLIFITLALGNLGYQAFHQRVLSATSSSSARITCFVAAFAILIFGVPPILIGAVAASTDWNLTSYGSPSPLERGEGAMVLPIVLQHLIPTAVSIIGTGAIAAAVMSSADSALISFASVFTSNIYKTVLRQKASEREIQWVIRASVVVGGLLGTSLTNLKNSIVVMLFLGCEAAYIMIFSQLICALFFNISNGYGAIMGLLIGLLSRLLAGEPSLGLAPVIHFPGCILEDGVYIQYSPVKTIAALAAFTGNLFFSYLASAMFDKGLLPEKWDVFQVKSQHSTQPVTPTVDTKGLSEKEGCDTKESQQDASEPMITSTC</sequence>
<dbReference type="GO" id="GO:0008292">
    <property type="term" value="P:acetylcholine biosynthetic process"/>
    <property type="evidence" value="ECO:0007669"/>
    <property type="project" value="TreeGrafter"/>
</dbReference>
<evidence type="ECO:0000256" key="1">
    <source>
        <dbReference type="ARBA" id="ARBA00004141"/>
    </source>
</evidence>
<feature type="transmembrane region" description="Helical" evidence="15">
    <location>
        <begin position="50"/>
        <end position="69"/>
    </location>
</feature>
<evidence type="ECO:0000256" key="14">
    <source>
        <dbReference type="SAM" id="MobiDB-lite"/>
    </source>
</evidence>
<gene>
    <name evidence="16" type="ORF">XNOV1_A007133</name>
</gene>
<keyword evidence="17" id="KW-1185">Reference proteome</keyword>
<evidence type="ECO:0000256" key="5">
    <source>
        <dbReference type="ARBA" id="ARBA00022847"/>
    </source>
</evidence>
<dbReference type="PANTHER" id="PTHR45897:SF5">
    <property type="entry name" value="HIGH AFFINITY CHOLINE TRANSPORTER 1"/>
    <property type="match status" value="1"/>
</dbReference>
<accession>A0AAV1G190</accession>
<comment type="subcellular location">
    <subcellularLocation>
        <location evidence="1">Membrane</location>
        <topology evidence="1">Multi-pass membrane protein</topology>
    </subcellularLocation>
</comment>
<evidence type="ECO:0000256" key="12">
    <source>
        <dbReference type="ARBA" id="ARBA00023201"/>
    </source>
</evidence>
<evidence type="ECO:0000313" key="17">
    <source>
        <dbReference type="Proteomes" id="UP001178508"/>
    </source>
</evidence>
<dbReference type="Pfam" id="PF00474">
    <property type="entry name" value="SSF"/>
    <property type="match status" value="1"/>
</dbReference>
<feature type="transmembrane region" description="Helical" evidence="15">
    <location>
        <begin position="271"/>
        <end position="288"/>
    </location>
</feature>
<keyword evidence="6" id="KW-0530">Neurotransmitter biosynthesis</keyword>
<protein>
    <submittedName>
        <fullName evidence="16">High-affinity choline transporter 1-like</fullName>
    </submittedName>
</protein>
<reference evidence="16" key="1">
    <citation type="submission" date="2023-08" db="EMBL/GenBank/DDBJ databases">
        <authorList>
            <person name="Alioto T."/>
            <person name="Alioto T."/>
            <person name="Gomez Garrido J."/>
        </authorList>
    </citation>
    <scope>NUCLEOTIDE SEQUENCE</scope>
</reference>
<evidence type="ECO:0000256" key="11">
    <source>
        <dbReference type="ARBA" id="ARBA00023180"/>
    </source>
</evidence>
<feature type="transmembrane region" description="Helical" evidence="15">
    <location>
        <begin position="76"/>
        <end position="96"/>
    </location>
</feature>
<feature type="transmembrane region" description="Helical" evidence="15">
    <location>
        <begin position="108"/>
        <end position="135"/>
    </location>
</feature>
<organism evidence="16 17">
    <name type="scientific">Xyrichtys novacula</name>
    <name type="common">Pearly razorfish</name>
    <name type="synonym">Hemipteronotus novacula</name>
    <dbReference type="NCBI Taxonomy" id="13765"/>
    <lineage>
        <taxon>Eukaryota</taxon>
        <taxon>Metazoa</taxon>
        <taxon>Chordata</taxon>
        <taxon>Craniata</taxon>
        <taxon>Vertebrata</taxon>
        <taxon>Euteleostomi</taxon>
        <taxon>Actinopterygii</taxon>
        <taxon>Neopterygii</taxon>
        <taxon>Teleostei</taxon>
        <taxon>Neoteleostei</taxon>
        <taxon>Acanthomorphata</taxon>
        <taxon>Eupercaria</taxon>
        <taxon>Labriformes</taxon>
        <taxon>Labridae</taxon>
        <taxon>Xyrichtys</taxon>
    </lineage>
</organism>
<dbReference type="Gene3D" id="1.20.1730.10">
    <property type="entry name" value="Sodium/glucose cotransporter"/>
    <property type="match status" value="2"/>
</dbReference>
<dbReference type="InterPro" id="IPR001734">
    <property type="entry name" value="Na/solute_symporter"/>
</dbReference>
<comment type="similarity">
    <text evidence="2 13">Belongs to the sodium:solute symporter (SSF) (TC 2.A.21) family.</text>
</comment>
<keyword evidence="12" id="KW-0739">Sodium transport</keyword>
<dbReference type="EMBL" id="OY660874">
    <property type="protein sequence ID" value="CAJ1066844.1"/>
    <property type="molecule type" value="Genomic_DNA"/>
</dbReference>
<keyword evidence="4 15" id="KW-0812">Transmembrane</keyword>
<proteinExistence type="inferred from homology"/>
<evidence type="ECO:0000256" key="4">
    <source>
        <dbReference type="ARBA" id="ARBA00022692"/>
    </source>
</evidence>
<dbReference type="PROSITE" id="PS50283">
    <property type="entry name" value="NA_SOLUT_SYMP_3"/>
    <property type="match status" value="1"/>
</dbReference>
<feature type="transmembrane region" description="Helical" evidence="15">
    <location>
        <begin position="156"/>
        <end position="183"/>
    </location>
</feature>
<feature type="compositionally biased region" description="Basic and acidic residues" evidence="14">
    <location>
        <begin position="371"/>
        <end position="384"/>
    </location>
</feature>
<evidence type="ECO:0000256" key="2">
    <source>
        <dbReference type="ARBA" id="ARBA00006434"/>
    </source>
</evidence>
<keyword evidence="5" id="KW-0769">Symport</keyword>
<keyword evidence="3" id="KW-0813">Transport</keyword>
<dbReference type="GO" id="GO:0005307">
    <property type="term" value="F:choline:sodium symporter activity"/>
    <property type="evidence" value="ECO:0007669"/>
    <property type="project" value="TreeGrafter"/>
</dbReference>
<keyword evidence="8" id="KW-0915">Sodium</keyword>
<feature type="compositionally biased region" description="Polar residues" evidence="14">
    <location>
        <begin position="385"/>
        <end position="396"/>
    </location>
</feature>
<feature type="transmembrane region" description="Helical" evidence="15">
    <location>
        <begin position="320"/>
        <end position="340"/>
    </location>
</feature>
<evidence type="ECO:0000256" key="7">
    <source>
        <dbReference type="ARBA" id="ARBA00022989"/>
    </source>
</evidence>
<keyword evidence="10 15" id="KW-0472">Membrane</keyword>
<evidence type="ECO:0000256" key="13">
    <source>
        <dbReference type="RuleBase" id="RU362091"/>
    </source>
</evidence>
<dbReference type="InterPro" id="IPR052244">
    <property type="entry name" value="Choline_transporter"/>
</dbReference>
<evidence type="ECO:0000256" key="10">
    <source>
        <dbReference type="ARBA" id="ARBA00023136"/>
    </source>
</evidence>
<keyword evidence="9" id="KW-0406">Ion transport</keyword>
<dbReference type="PANTHER" id="PTHR45897">
    <property type="entry name" value="HIGH-AFFINITY CHOLINE TRANSPORTER 1"/>
    <property type="match status" value="1"/>
</dbReference>
<name>A0AAV1G190_XYRNO</name>